<dbReference type="Proteomes" id="UP000676776">
    <property type="component" value="Unassembled WGS sequence"/>
</dbReference>
<dbReference type="RefSeq" id="WP_208154936.1">
    <property type="nucleotide sequence ID" value="NZ_JAGEVF010000010.1"/>
</dbReference>
<dbReference type="InterPro" id="IPR026444">
    <property type="entry name" value="Secre_tail"/>
</dbReference>
<sequence>MRLTSVILISFIFTFSSFSQDYTLESPLDNTVSETSGLIFLDNILITHNDSGNSNELYEINTSTGDITRTVTITNSTNVDWEDLTYDNNYIYIGDFGNFDATRTNLRIYRISRNDYINSNSVTADVINFSYNEQTDFSVQEFTTNFDAEALIHYNNNLYVFTKNWADGNTNVYTVPKTPGTYSITAIDVLNTQGLVTGATTSVDGSSIVLCGYDLNGSFFINLNGFSSGLFSNGSLTKTSINPPNSYSFQTEGIAPINNNEYYVSAEAGNGNSQGLYSFNLSTLSTEDSQPNRDVDFYPNPAKNFVQLNSEEYLASIYTIAGQLIKSFATSKLDISDINSGLYILRLTPKSKVGEPLTHTFIIKGN</sequence>
<evidence type="ECO:0000256" key="1">
    <source>
        <dbReference type="ARBA" id="ARBA00022729"/>
    </source>
</evidence>
<protein>
    <submittedName>
        <fullName evidence="4">T9SS type A sorting domain-containing protein</fullName>
    </submittedName>
</protein>
<dbReference type="EMBL" id="JAGEVF010000010">
    <property type="protein sequence ID" value="MBO3117582.1"/>
    <property type="molecule type" value="Genomic_DNA"/>
</dbReference>
<evidence type="ECO:0000313" key="4">
    <source>
        <dbReference type="EMBL" id="MBO3117582.1"/>
    </source>
</evidence>
<dbReference type="Pfam" id="PF18962">
    <property type="entry name" value="Por_Secre_tail"/>
    <property type="match status" value="1"/>
</dbReference>
<proteinExistence type="predicted"/>
<feature type="signal peptide" evidence="2">
    <location>
        <begin position="1"/>
        <end position="19"/>
    </location>
</feature>
<evidence type="ECO:0000256" key="2">
    <source>
        <dbReference type="SAM" id="SignalP"/>
    </source>
</evidence>
<comment type="caution">
    <text evidence="4">The sequence shown here is derived from an EMBL/GenBank/DDBJ whole genome shotgun (WGS) entry which is preliminary data.</text>
</comment>
<evidence type="ECO:0000259" key="3">
    <source>
        <dbReference type="Pfam" id="PF18962"/>
    </source>
</evidence>
<dbReference type="NCBIfam" id="TIGR04183">
    <property type="entry name" value="Por_Secre_tail"/>
    <property type="match status" value="1"/>
</dbReference>
<name>A0ABS3T4B4_9FLAO</name>
<feature type="domain" description="Secretion system C-terminal sorting" evidence="3">
    <location>
        <begin position="298"/>
        <end position="351"/>
    </location>
</feature>
<organism evidence="4 5">
    <name type="scientific">Winogradskyella pelagia</name>
    <dbReference type="NCBI Taxonomy" id="2819984"/>
    <lineage>
        <taxon>Bacteria</taxon>
        <taxon>Pseudomonadati</taxon>
        <taxon>Bacteroidota</taxon>
        <taxon>Flavobacteriia</taxon>
        <taxon>Flavobacteriales</taxon>
        <taxon>Flavobacteriaceae</taxon>
        <taxon>Winogradskyella</taxon>
    </lineage>
</organism>
<accession>A0ABS3T4B4</accession>
<dbReference type="SUPFAM" id="SSF69304">
    <property type="entry name" value="Tricorn protease N-terminal domain"/>
    <property type="match status" value="1"/>
</dbReference>
<evidence type="ECO:0000313" key="5">
    <source>
        <dbReference type="Proteomes" id="UP000676776"/>
    </source>
</evidence>
<reference evidence="4 5" key="1">
    <citation type="submission" date="2021-03" db="EMBL/GenBank/DDBJ databases">
        <title>Winogradskyella sp. nov., isolated from costal sediment.</title>
        <authorList>
            <person name="Gao C."/>
        </authorList>
    </citation>
    <scope>NUCLEOTIDE SEQUENCE [LARGE SCALE GENOMIC DNA]</scope>
    <source>
        <strain evidence="4 5">DF17</strain>
    </source>
</reference>
<keyword evidence="5" id="KW-1185">Reference proteome</keyword>
<feature type="chain" id="PRO_5047329651" evidence="2">
    <location>
        <begin position="20"/>
        <end position="366"/>
    </location>
</feature>
<keyword evidence="1 2" id="KW-0732">Signal</keyword>
<gene>
    <name evidence="4" type="ORF">J4050_12545</name>
</gene>